<accession>A0AAV8W823</accession>
<feature type="chain" id="PRO_5043832639" description="Secreted protein" evidence="1">
    <location>
        <begin position="20"/>
        <end position="131"/>
    </location>
</feature>
<evidence type="ECO:0000313" key="3">
    <source>
        <dbReference type="Proteomes" id="UP001159042"/>
    </source>
</evidence>
<dbReference type="Proteomes" id="UP001159042">
    <property type="component" value="Unassembled WGS sequence"/>
</dbReference>
<feature type="signal peptide" evidence="1">
    <location>
        <begin position="1"/>
        <end position="19"/>
    </location>
</feature>
<protein>
    <recommendedName>
        <fullName evidence="4">Secreted protein</fullName>
    </recommendedName>
</protein>
<name>A0AAV8W823_9CUCU</name>
<keyword evidence="3" id="KW-1185">Reference proteome</keyword>
<reference evidence="2 3" key="1">
    <citation type="journal article" date="2023" name="Insect Mol. Biol.">
        <title>Genome sequencing provides insights into the evolution of gene families encoding plant cell wall-degrading enzymes in longhorned beetles.</title>
        <authorList>
            <person name="Shin N.R."/>
            <person name="Okamura Y."/>
            <person name="Kirsch R."/>
            <person name="Pauchet Y."/>
        </authorList>
    </citation>
    <scope>NUCLEOTIDE SEQUENCE [LARGE SCALE GENOMIC DNA]</scope>
    <source>
        <strain evidence="2">EAD_L_NR</strain>
    </source>
</reference>
<dbReference type="AlphaFoldDB" id="A0AAV8W823"/>
<proteinExistence type="predicted"/>
<organism evidence="2 3">
    <name type="scientific">Exocentrus adspersus</name>
    <dbReference type="NCBI Taxonomy" id="1586481"/>
    <lineage>
        <taxon>Eukaryota</taxon>
        <taxon>Metazoa</taxon>
        <taxon>Ecdysozoa</taxon>
        <taxon>Arthropoda</taxon>
        <taxon>Hexapoda</taxon>
        <taxon>Insecta</taxon>
        <taxon>Pterygota</taxon>
        <taxon>Neoptera</taxon>
        <taxon>Endopterygota</taxon>
        <taxon>Coleoptera</taxon>
        <taxon>Polyphaga</taxon>
        <taxon>Cucujiformia</taxon>
        <taxon>Chrysomeloidea</taxon>
        <taxon>Cerambycidae</taxon>
        <taxon>Lamiinae</taxon>
        <taxon>Acanthocinini</taxon>
        <taxon>Exocentrus</taxon>
    </lineage>
</organism>
<evidence type="ECO:0000313" key="2">
    <source>
        <dbReference type="EMBL" id="KAJ8922545.1"/>
    </source>
</evidence>
<sequence length="131" mass="14767">MYIHYLLCLTMFLSTGLYSASTSETNSKLLNSLKTTESQITVQRISQLRKWRGNLDTRYLNPTIANAGIVIKHQIKKRNLITIPPNIKNKNACPLGMIQFGRSKRCTCIRRKPCVLKSNSGDTDFGSSSNE</sequence>
<keyword evidence="1" id="KW-0732">Signal</keyword>
<gene>
    <name evidence="2" type="ORF">NQ315_007575</name>
</gene>
<evidence type="ECO:0000256" key="1">
    <source>
        <dbReference type="SAM" id="SignalP"/>
    </source>
</evidence>
<evidence type="ECO:0008006" key="4">
    <source>
        <dbReference type="Google" id="ProtNLM"/>
    </source>
</evidence>
<dbReference type="EMBL" id="JANEYG010000006">
    <property type="protein sequence ID" value="KAJ8922545.1"/>
    <property type="molecule type" value="Genomic_DNA"/>
</dbReference>
<comment type="caution">
    <text evidence="2">The sequence shown here is derived from an EMBL/GenBank/DDBJ whole genome shotgun (WGS) entry which is preliminary data.</text>
</comment>